<dbReference type="PRINTS" id="PR00038">
    <property type="entry name" value="HTHLUXR"/>
</dbReference>
<dbReference type="InterPro" id="IPR039420">
    <property type="entry name" value="WalR-like"/>
</dbReference>
<dbReference type="PANTHER" id="PTHR43214">
    <property type="entry name" value="TWO-COMPONENT RESPONSE REGULATOR"/>
    <property type="match status" value="1"/>
</dbReference>
<evidence type="ECO:0000256" key="5">
    <source>
        <dbReference type="PROSITE-ProRule" id="PRU00169"/>
    </source>
</evidence>
<feature type="domain" description="Response regulatory" evidence="7">
    <location>
        <begin position="5"/>
        <end position="121"/>
    </location>
</feature>
<gene>
    <name evidence="8" type="ORF">ET475_16190</name>
</gene>
<organism evidence="8 9">
    <name type="scientific">Microbacterium protaetiae</name>
    <dbReference type="NCBI Taxonomy" id="2509458"/>
    <lineage>
        <taxon>Bacteria</taxon>
        <taxon>Bacillati</taxon>
        <taxon>Actinomycetota</taxon>
        <taxon>Actinomycetes</taxon>
        <taxon>Micrococcales</taxon>
        <taxon>Microbacteriaceae</taxon>
        <taxon>Microbacterium</taxon>
    </lineage>
</organism>
<evidence type="ECO:0000256" key="3">
    <source>
        <dbReference type="ARBA" id="ARBA00023125"/>
    </source>
</evidence>
<dbReference type="OrthoDB" id="9808843at2"/>
<evidence type="ECO:0000313" key="8">
    <source>
        <dbReference type="EMBL" id="QAY61362.1"/>
    </source>
</evidence>
<dbReference type="InterPro" id="IPR016032">
    <property type="entry name" value="Sig_transdc_resp-reg_C-effctor"/>
</dbReference>
<dbReference type="InterPro" id="IPR011006">
    <property type="entry name" value="CheY-like_superfamily"/>
</dbReference>
<dbReference type="InterPro" id="IPR000792">
    <property type="entry name" value="Tscrpt_reg_LuxR_C"/>
</dbReference>
<dbReference type="EMBL" id="CP035494">
    <property type="protein sequence ID" value="QAY61362.1"/>
    <property type="molecule type" value="Genomic_DNA"/>
</dbReference>
<dbReference type="SUPFAM" id="SSF52172">
    <property type="entry name" value="CheY-like"/>
    <property type="match status" value="1"/>
</dbReference>
<dbReference type="GO" id="GO:0006355">
    <property type="term" value="P:regulation of DNA-templated transcription"/>
    <property type="evidence" value="ECO:0007669"/>
    <property type="project" value="InterPro"/>
</dbReference>
<dbReference type="Gene3D" id="3.40.50.2300">
    <property type="match status" value="1"/>
</dbReference>
<evidence type="ECO:0000259" key="6">
    <source>
        <dbReference type="PROSITE" id="PS50043"/>
    </source>
</evidence>
<dbReference type="AlphaFoldDB" id="A0A4P6EG33"/>
<feature type="modified residue" description="4-aspartylphosphate" evidence="5">
    <location>
        <position position="56"/>
    </location>
</feature>
<evidence type="ECO:0000256" key="4">
    <source>
        <dbReference type="ARBA" id="ARBA00023163"/>
    </source>
</evidence>
<evidence type="ECO:0000256" key="2">
    <source>
        <dbReference type="ARBA" id="ARBA00023015"/>
    </source>
</evidence>
<dbReference type="PROSITE" id="PS50110">
    <property type="entry name" value="RESPONSE_REGULATORY"/>
    <property type="match status" value="1"/>
</dbReference>
<dbReference type="Proteomes" id="UP000293995">
    <property type="component" value="Chromosome"/>
</dbReference>
<dbReference type="PROSITE" id="PS50043">
    <property type="entry name" value="HTH_LUXR_2"/>
    <property type="match status" value="1"/>
</dbReference>
<evidence type="ECO:0000313" key="9">
    <source>
        <dbReference type="Proteomes" id="UP000293995"/>
    </source>
</evidence>
<dbReference type="GO" id="GO:0003677">
    <property type="term" value="F:DNA binding"/>
    <property type="evidence" value="ECO:0007669"/>
    <property type="project" value="UniProtKB-KW"/>
</dbReference>
<dbReference type="GO" id="GO:0000160">
    <property type="term" value="P:phosphorelay signal transduction system"/>
    <property type="evidence" value="ECO:0007669"/>
    <property type="project" value="InterPro"/>
</dbReference>
<keyword evidence="4" id="KW-0804">Transcription</keyword>
<keyword evidence="2" id="KW-0805">Transcription regulation</keyword>
<keyword evidence="3" id="KW-0238">DNA-binding</keyword>
<reference evidence="8 9" key="1">
    <citation type="submission" date="2019-01" db="EMBL/GenBank/DDBJ databases">
        <title>Genome sequencing of strain DFW100M-13.</title>
        <authorList>
            <person name="Heo J."/>
            <person name="Kim S.-J."/>
            <person name="Kim J.-S."/>
            <person name="Hong S.-B."/>
            <person name="Kwon S.-W."/>
        </authorList>
    </citation>
    <scope>NUCLEOTIDE SEQUENCE [LARGE SCALE GENOMIC DNA]</scope>
    <source>
        <strain evidence="8 9">DFW100M-13</strain>
    </source>
</reference>
<dbReference type="SMART" id="SM00421">
    <property type="entry name" value="HTH_LUXR"/>
    <property type="match status" value="1"/>
</dbReference>
<sequence>MNDISVAIADDQPLILAGLRMVVESQPDMRLVGEAGDGAQAVALARATSPDVMLMDVRMPGMDGIQATAGILAAGVTTRVLMLTTFDVDGYVYDSLRAGASGFLLKDTGPEQLIAGIHTVAAGDMLLAPVLTRRLIEGYVHRRRVVEGRPGPLAQLTDRERDVLRAIADGLSNVEIGRRLFVSEGTVKTHVSRILAKLGLRDRVQAVIAAYEYGLVEPGRPGA</sequence>
<keyword evidence="9" id="KW-1185">Reference proteome</keyword>
<dbReference type="SUPFAM" id="SSF46894">
    <property type="entry name" value="C-terminal effector domain of the bipartite response regulators"/>
    <property type="match status" value="1"/>
</dbReference>
<dbReference type="InterPro" id="IPR001789">
    <property type="entry name" value="Sig_transdc_resp-reg_receiver"/>
</dbReference>
<feature type="domain" description="HTH luxR-type" evidence="6">
    <location>
        <begin position="149"/>
        <end position="214"/>
    </location>
</feature>
<dbReference type="Pfam" id="PF00196">
    <property type="entry name" value="GerE"/>
    <property type="match status" value="1"/>
</dbReference>
<dbReference type="InterPro" id="IPR058245">
    <property type="entry name" value="NreC/VraR/RcsB-like_REC"/>
</dbReference>
<dbReference type="PROSITE" id="PS00622">
    <property type="entry name" value="HTH_LUXR_1"/>
    <property type="match status" value="1"/>
</dbReference>
<dbReference type="CDD" id="cd06170">
    <property type="entry name" value="LuxR_C_like"/>
    <property type="match status" value="1"/>
</dbReference>
<accession>A0A4P6EG33</accession>
<dbReference type="KEGG" id="mprt:ET475_16190"/>
<dbReference type="RefSeq" id="WP_129392651.1">
    <property type="nucleotide sequence ID" value="NZ_CP035494.1"/>
</dbReference>
<name>A0A4P6EG33_9MICO</name>
<evidence type="ECO:0000256" key="1">
    <source>
        <dbReference type="ARBA" id="ARBA00022553"/>
    </source>
</evidence>
<evidence type="ECO:0000259" key="7">
    <source>
        <dbReference type="PROSITE" id="PS50110"/>
    </source>
</evidence>
<keyword evidence="1 5" id="KW-0597">Phosphoprotein</keyword>
<dbReference type="PANTHER" id="PTHR43214:SF24">
    <property type="entry name" value="TRANSCRIPTIONAL REGULATORY PROTEIN NARL-RELATED"/>
    <property type="match status" value="1"/>
</dbReference>
<protein>
    <submittedName>
        <fullName evidence="8">Response regulator transcription factor</fullName>
    </submittedName>
</protein>
<dbReference type="CDD" id="cd17535">
    <property type="entry name" value="REC_NarL-like"/>
    <property type="match status" value="1"/>
</dbReference>
<dbReference type="SMART" id="SM00448">
    <property type="entry name" value="REC"/>
    <property type="match status" value="1"/>
</dbReference>
<dbReference type="Pfam" id="PF00072">
    <property type="entry name" value="Response_reg"/>
    <property type="match status" value="1"/>
</dbReference>
<proteinExistence type="predicted"/>